<dbReference type="KEGG" id="nfl:COO91_00239"/>
<protein>
    <submittedName>
        <fullName evidence="1">Uncharacterized protein</fullName>
    </submittedName>
</protein>
<sequence>MGFFYYESRQVGKTHLSQVSQFGQANISVFDMTQDYLLSIDDKN</sequence>
<name>A0A2K8SG50_9NOSO</name>
<dbReference type="AlphaFoldDB" id="A0A2K8SG50"/>
<evidence type="ECO:0000313" key="2">
    <source>
        <dbReference type="Proteomes" id="UP000232003"/>
    </source>
</evidence>
<gene>
    <name evidence="1" type="ORF">COO91_00239</name>
</gene>
<dbReference type="Proteomes" id="UP000232003">
    <property type="component" value="Chromosome"/>
</dbReference>
<proteinExistence type="predicted"/>
<dbReference type="EMBL" id="CP024785">
    <property type="protein sequence ID" value="AUB34419.1"/>
    <property type="molecule type" value="Genomic_DNA"/>
</dbReference>
<accession>A0A2K8SG50</accession>
<organism evidence="1 2">
    <name type="scientific">Nostoc flagelliforme CCNUN1</name>
    <dbReference type="NCBI Taxonomy" id="2038116"/>
    <lineage>
        <taxon>Bacteria</taxon>
        <taxon>Bacillati</taxon>
        <taxon>Cyanobacteriota</taxon>
        <taxon>Cyanophyceae</taxon>
        <taxon>Nostocales</taxon>
        <taxon>Nostocaceae</taxon>
        <taxon>Nostoc</taxon>
    </lineage>
</organism>
<evidence type="ECO:0000313" key="1">
    <source>
        <dbReference type="EMBL" id="AUB34419.1"/>
    </source>
</evidence>
<reference evidence="1 2" key="1">
    <citation type="submission" date="2017-11" db="EMBL/GenBank/DDBJ databases">
        <title>Complete genome of a free-living desiccation-tolerant cyanobacterium and its photosynthetic adaptation to extreme terrestrial habitat.</title>
        <authorList>
            <person name="Shang J."/>
        </authorList>
    </citation>
    <scope>NUCLEOTIDE SEQUENCE [LARGE SCALE GENOMIC DNA]</scope>
    <source>
        <strain evidence="1 2">CCNUN1</strain>
    </source>
</reference>
<keyword evidence="2" id="KW-1185">Reference proteome</keyword>